<dbReference type="GO" id="GO:0050353">
    <property type="term" value="F:trimethyllysine dioxygenase activity"/>
    <property type="evidence" value="ECO:0007669"/>
    <property type="project" value="InterPro"/>
</dbReference>
<keyword evidence="12" id="KW-1185">Reference proteome</keyword>
<dbReference type="InterPro" id="IPR042098">
    <property type="entry name" value="TauD-like_sf"/>
</dbReference>
<dbReference type="GO" id="GO:0045329">
    <property type="term" value="P:carnitine biosynthetic process"/>
    <property type="evidence" value="ECO:0007669"/>
    <property type="project" value="UniProtKB-UniPathway"/>
</dbReference>
<evidence type="ECO:0000256" key="8">
    <source>
        <dbReference type="ARBA" id="ARBA00023002"/>
    </source>
</evidence>
<dbReference type="OrthoDB" id="408743at2759"/>
<dbReference type="OMA" id="KYKWGFC"/>
<keyword evidence="5" id="KW-0479">Metal-binding</keyword>
<feature type="domain" description="TauD/TfdA-like" evidence="10">
    <location>
        <begin position="57"/>
        <end position="289"/>
    </location>
</feature>
<organism evidence="11 12">
    <name type="scientific">Neolecta irregularis (strain DAH-3)</name>
    <dbReference type="NCBI Taxonomy" id="1198029"/>
    <lineage>
        <taxon>Eukaryota</taxon>
        <taxon>Fungi</taxon>
        <taxon>Dikarya</taxon>
        <taxon>Ascomycota</taxon>
        <taxon>Taphrinomycotina</taxon>
        <taxon>Neolectales</taxon>
        <taxon>Neolectaceae</taxon>
        <taxon>Neolecta</taxon>
    </lineage>
</organism>
<accession>A0A1U7LUB7</accession>
<proteinExistence type="inferred from homology"/>
<dbReference type="InterPro" id="IPR050411">
    <property type="entry name" value="AlphaKG_dependent_hydroxylases"/>
</dbReference>
<comment type="cofactor">
    <cofactor evidence="1">
        <name>Fe(2+)</name>
        <dbReference type="ChEBI" id="CHEBI:29033"/>
    </cofactor>
</comment>
<dbReference type="Proteomes" id="UP000186594">
    <property type="component" value="Unassembled WGS sequence"/>
</dbReference>
<evidence type="ECO:0000313" key="12">
    <source>
        <dbReference type="Proteomes" id="UP000186594"/>
    </source>
</evidence>
<dbReference type="Gene3D" id="3.60.130.10">
    <property type="entry name" value="Clavaminate synthase-like"/>
    <property type="match status" value="1"/>
</dbReference>
<dbReference type="EMBL" id="LXFE01000211">
    <property type="protein sequence ID" value="OLL26257.1"/>
    <property type="molecule type" value="Genomic_DNA"/>
</dbReference>
<dbReference type="SUPFAM" id="SSF51197">
    <property type="entry name" value="Clavaminate synthase-like"/>
    <property type="match status" value="1"/>
</dbReference>
<dbReference type="InterPro" id="IPR012776">
    <property type="entry name" value="Trimethyllysine_dOase"/>
</dbReference>
<sequence>MPQEIENSEEGLRIKCKPSIREIDLRDTGQKNVHTSIYPWDWLYRHSYRPRLEKKKTRPLHLWGSEIMESPPTADYKEVMVSDAGVAKWTANIEGYGFSFIDGVPSTPEATQKLVERIAFVKPTHYGGFWDFTSNLDHKDTAYTTLALKAHTDTTYFTQPAGLQIFHLLEFDGRGGESLLVDGFRAAKVLREQHPDAYKLLSKIRIPTHSAGDENVCIQPSVDYGLPVLNHDPTTADLYQIRWNNNDRSTMNFWGEGESVEEFYNAIKKWDTVLTMKENEFWEQLRPGRALSMSFHHLYY</sequence>
<evidence type="ECO:0000256" key="1">
    <source>
        <dbReference type="ARBA" id="ARBA00001954"/>
    </source>
</evidence>
<dbReference type="CDD" id="cd00250">
    <property type="entry name" value="CAS_like"/>
    <property type="match status" value="1"/>
</dbReference>
<dbReference type="GO" id="GO:0005506">
    <property type="term" value="F:iron ion binding"/>
    <property type="evidence" value="ECO:0007669"/>
    <property type="project" value="InterPro"/>
</dbReference>
<gene>
    <name evidence="11" type="ORF">NEOLI_000306</name>
</gene>
<evidence type="ECO:0000256" key="9">
    <source>
        <dbReference type="ARBA" id="ARBA00023004"/>
    </source>
</evidence>
<comment type="similarity">
    <text evidence="4">Belongs to the gamma-BBH/TMLD family.</text>
</comment>
<dbReference type="PANTHER" id="PTHR10696:SF51">
    <property type="entry name" value="TRIMETHYLLYSINE DIOXYGENASE, MITOCHONDRIAL"/>
    <property type="match status" value="1"/>
</dbReference>
<reference evidence="11 12" key="1">
    <citation type="submission" date="2016-04" db="EMBL/GenBank/DDBJ databases">
        <title>Evolutionary innovation and constraint leading to complex multicellularity in the Ascomycota.</title>
        <authorList>
            <person name="Cisse O."/>
            <person name="Nguyen A."/>
            <person name="Hewitt D.A."/>
            <person name="Jedd G."/>
            <person name="Stajich J.E."/>
        </authorList>
    </citation>
    <scope>NUCLEOTIDE SEQUENCE [LARGE SCALE GENOMIC DNA]</scope>
    <source>
        <strain evidence="11 12">DAH-3</strain>
    </source>
</reference>
<dbReference type="PANTHER" id="PTHR10696">
    <property type="entry name" value="GAMMA-BUTYROBETAINE HYDROXYLASE-RELATED"/>
    <property type="match status" value="1"/>
</dbReference>
<dbReference type="InterPro" id="IPR003819">
    <property type="entry name" value="TauD/TfdA-like"/>
</dbReference>
<evidence type="ECO:0000256" key="6">
    <source>
        <dbReference type="ARBA" id="ARBA00022873"/>
    </source>
</evidence>
<dbReference type="GO" id="GO:0005739">
    <property type="term" value="C:mitochondrion"/>
    <property type="evidence" value="ECO:0007669"/>
    <property type="project" value="TreeGrafter"/>
</dbReference>
<evidence type="ECO:0000256" key="5">
    <source>
        <dbReference type="ARBA" id="ARBA00022723"/>
    </source>
</evidence>
<comment type="caution">
    <text evidence="11">The sequence shown here is derived from an EMBL/GenBank/DDBJ whole genome shotgun (WGS) entry which is preliminary data.</text>
</comment>
<dbReference type="AlphaFoldDB" id="A0A1U7LUB7"/>
<dbReference type="STRING" id="1198029.A0A1U7LUB7"/>
<protein>
    <submittedName>
        <fullName evidence="11">Trimethyllysine dioxygenase</fullName>
    </submittedName>
</protein>
<keyword evidence="6" id="KW-0124">Carnitine biosynthesis</keyword>
<comment type="cofactor">
    <cofactor evidence="2">
        <name>L-ascorbate</name>
        <dbReference type="ChEBI" id="CHEBI:38290"/>
    </cofactor>
</comment>
<evidence type="ECO:0000256" key="2">
    <source>
        <dbReference type="ARBA" id="ARBA00001961"/>
    </source>
</evidence>
<dbReference type="UniPathway" id="UPA00118"/>
<evidence type="ECO:0000313" key="11">
    <source>
        <dbReference type="EMBL" id="OLL26257.1"/>
    </source>
</evidence>
<keyword evidence="9" id="KW-0408">Iron</keyword>
<dbReference type="Pfam" id="PF02668">
    <property type="entry name" value="TauD"/>
    <property type="match status" value="1"/>
</dbReference>
<name>A0A1U7LUB7_NEOID</name>
<dbReference type="FunFam" id="3.60.130.10:FF:000001">
    <property type="entry name" value="Trimethyllysine dioxygenase, mitochondrial"/>
    <property type="match status" value="1"/>
</dbReference>
<keyword evidence="8" id="KW-0560">Oxidoreductase</keyword>
<keyword evidence="7 11" id="KW-0223">Dioxygenase</keyword>
<dbReference type="NCBIfam" id="TIGR02410">
    <property type="entry name" value="carnitine_TMLD"/>
    <property type="match status" value="1"/>
</dbReference>
<evidence type="ECO:0000256" key="3">
    <source>
        <dbReference type="ARBA" id="ARBA00005022"/>
    </source>
</evidence>
<evidence type="ECO:0000259" key="10">
    <source>
        <dbReference type="Pfam" id="PF02668"/>
    </source>
</evidence>
<evidence type="ECO:0000256" key="4">
    <source>
        <dbReference type="ARBA" id="ARBA00008654"/>
    </source>
</evidence>
<comment type="pathway">
    <text evidence="3">Amine and polyamine biosynthesis; carnitine biosynthesis.</text>
</comment>
<evidence type="ECO:0000256" key="7">
    <source>
        <dbReference type="ARBA" id="ARBA00022964"/>
    </source>
</evidence>